<evidence type="ECO:0000256" key="1">
    <source>
        <dbReference type="ARBA" id="ARBA00010641"/>
    </source>
</evidence>
<reference evidence="7 8" key="1">
    <citation type="submission" date="2024-06" db="EMBL/GenBank/DDBJ databases">
        <title>Genomics of switchgrass bacterial isolates.</title>
        <authorList>
            <person name="Shade A."/>
        </authorList>
    </citation>
    <scope>NUCLEOTIDE SEQUENCE [LARGE SCALE GENOMIC DNA]</scope>
    <source>
        <strain evidence="7 8">PvP084</strain>
    </source>
</reference>
<dbReference type="Gene3D" id="1.10.10.10">
    <property type="entry name" value="Winged helix-like DNA-binding domain superfamily/Winged helix DNA-binding domain"/>
    <property type="match status" value="1"/>
</dbReference>
<evidence type="ECO:0000256" key="4">
    <source>
        <dbReference type="ARBA" id="ARBA00023163"/>
    </source>
</evidence>
<dbReference type="EMBL" id="JBEPNW010000003">
    <property type="protein sequence ID" value="MET3869617.1"/>
    <property type="molecule type" value="Genomic_DNA"/>
</dbReference>
<dbReference type="RefSeq" id="WP_209651323.1">
    <property type="nucleotide sequence ID" value="NZ_JBEPNV010000002.1"/>
</dbReference>
<evidence type="ECO:0000256" key="2">
    <source>
        <dbReference type="ARBA" id="ARBA00023015"/>
    </source>
</evidence>
<gene>
    <name evidence="7" type="ORF">ABIC20_006995</name>
</gene>
<dbReference type="InterPro" id="IPR013325">
    <property type="entry name" value="RNA_pol_sigma_r2"/>
</dbReference>
<dbReference type="NCBIfam" id="TIGR02937">
    <property type="entry name" value="sigma70-ECF"/>
    <property type="match status" value="1"/>
</dbReference>
<evidence type="ECO:0000313" key="8">
    <source>
        <dbReference type="Proteomes" id="UP001549119"/>
    </source>
</evidence>
<dbReference type="InterPro" id="IPR013324">
    <property type="entry name" value="RNA_pol_sigma_r3/r4-like"/>
</dbReference>
<accession>A0ABV2NSW7</accession>
<dbReference type="Gene3D" id="1.10.1740.10">
    <property type="match status" value="1"/>
</dbReference>
<feature type="domain" description="RNA polymerase sigma factor 70 region 4 type 2" evidence="6">
    <location>
        <begin position="109"/>
        <end position="160"/>
    </location>
</feature>
<evidence type="ECO:0000256" key="3">
    <source>
        <dbReference type="ARBA" id="ARBA00023082"/>
    </source>
</evidence>
<evidence type="ECO:0000313" key="7">
    <source>
        <dbReference type="EMBL" id="MET3869617.1"/>
    </source>
</evidence>
<feature type="domain" description="RNA polymerase sigma-70 region 2" evidence="5">
    <location>
        <begin position="17"/>
        <end position="73"/>
    </location>
</feature>
<sequence>MAAVSVDALHRSENLNLHRFLLRKLGNPADAADAAQETYLRLVKALTTTDLEQPRLFLFHLARNVAANLGKRRRFEAGLFRSITDLKLSSVVDGRAQTETQVIAREQLRLVAAAIDGLPPRCREAFLLSTFEGLSNGEVAARLGVSRNMVEKHLIKALLHIRRACHEFF</sequence>
<dbReference type="Pfam" id="PF04542">
    <property type="entry name" value="Sigma70_r2"/>
    <property type="match status" value="1"/>
</dbReference>
<proteinExistence type="inferred from homology"/>
<dbReference type="PANTHER" id="PTHR43133:SF63">
    <property type="entry name" value="RNA POLYMERASE SIGMA FACTOR FECI-RELATED"/>
    <property type="match status" value="1"/>
</dbReference>
<keyword evidence="8" id="KW-1185">Reference proteome</keyword>
<keyword evidence="2" id="KW-0805">Transcription regulation</keyword>
<keyword evidence="3" id="KW-0731">Sigma factor</keyword>
<dbReference type="InterPro" id="IPR014284">
    <property type="entry name" value="RNA_pol_sigma-70_dom"/>
</dbReference>
<dbReference type="Proteomes" id="UP001549119">
    <property type="component" value="Unassembled WGS sequence"/>
</dbReference>
<dbReference type="Pfam" id="PF08281">
    <property type="entry name" value="Sigma70_r4_2"/>
    <property type="match status" value="1"/>
</dbReference>
<dbReference type="CDD" id="cd06171">
    <property type="entry name" value="Sigma70_r4"/>
    <property type="match status" value="1"/>
</dbReference>
<comment type="similarity">
    <text evidence="1">Belongs to the sigma-70 factor family. ECF subfamily.</text>
</comment>
<evidence type="ECO:0000259" key="5">
    <source>
        <dbReference type="Pfam" id="PF04542"/>
    </source>
</evidence>
<dbReference type="InterPro" id="IPR039425">
    <property type="entry name" value="RNA_pol_sigma-70-like"/>
</dbReference>
<dbReference type="InterPro" id="IPR036388">
    <property type="entry name" value="WH-like_DNA-bd_sf"/>
</dbReference>
<keyword evidence="4" id="KW-0804">Transcription</keyword>
<dbReference type="SUPFAM" id="SSF88659">
    <property type="entry name" value="Sigma3 and sigma4 domains of RNA polymerase sigma factors"/>
    <property type="match status" value="1"/>
</dbReference>
<organism evidence="7 8">
    <name type="scientific">Methylobacterium radiotolerans</name>
    <dbReference type="NCBI Taxonomy" id="31998"/>
    <lineage>
        <taxon>Bacteria</taxon>
        <taxon>Pseudomonadati</taxon>
        <taxon>Pseudomonadota</taxon>
        <taxon>Alphaproteobacteria</taxon>
        <taxon>Hyphomicrobiales</taxon>
        <taxon>Methylobacteriaceae</taxon>
        <taxon>Methylobacterium</taxon>
    </lineage>
</organism>
<comment type="caution">
    <text evidence="7">The sequence shown here is derived from an EMBL/GenBank/DDBJ whole genome shotgun (WGS) entry which is preliminary data.</text>
</comment>
<evidence type="ECO:0000259" key="6">
    <source>
        <dbReference type="Pfam" id="PF08281"/>
    </source>
</evidence>
<dbReference type="SUPFAM" id="SSF88946">
    <property type="entry name" value="Sigma2 domain of RNA polymerase sigma factors"/>
    <property type="match status" value="1"/>
</dbReference>
<dbReference type="PANTHER" id="PTHR43133">
    <property type="entry name" value="RNA POLYMERASE ECF-TYPE SIGMA FACTO"/>
    <property type="match status" value="1"/>
</dbReference>
<name>A0ABV2NSW7_9HYPH</name>
<protein>
    <submittedName>
        <fullName evidence="7">RNA polymerase sigma-70 factor (ECF subfamily)</fullName>
    </submittedName>
</protein>
<dbReference type="InterPro" id="IPR013249">
    <property type="entry name" value="RNA_pol_sigma70_r4_t2"/>
</dbReference>
<dbReference type="InterPro" id="IPR007627">
    <property type="entry name" value="RNA_pol_sigma70_r2"/>
</dbReference>